<evidence type="ECO:0000259" key="2">
    <source>
        <dbReference type="Pfam" id="PF00487"/>
    </source>
</evidence>
<organism evidence="3 4">
    <name type="scientific">Chrysophaeum taylorii</name>
    <dbReference type="NCBI Taxonomy" id="2483200"/>
    <lineage>
        <taxon>Eukaryota</taxon>
        <taxon>Sar</taxon>
        <taxon>Stramenopiles</taxon>
        <taxon>Ochrophyta</taxon>
        <taxon>Pelagophyceae</taxon>
        <taxon>Pelagomonadales</taxon>
        <taxon>Pelagomonadaceae</taxon>
        <taxon>Chrysophaeum</taxon>
    </lineage>
</organism>
<dbReference type="GO" id="GO:0046513">
    <property type="term" value="P:ceramide biosynthetic process"/>
    <property type="evidence" value="ECO:0007669"/>
    <property type="project" value="TreeGrafter"/>
</dbReference>
<evidence type="ECO:0000256" key="1">
    <source>
        <dbReference type="SAM" id="SignalP"/>
    </source>
</evidence>
<dbReference type="PANTHER" id="PTHR12879:SF8">
    <property type="entry name" value="SPHINGOLIPID DELTA(4)-DESATURASE DES1"/>
    <property type="match status" value="1"/>
</dbReference>
<dbReference type="Proteomes" id="UP001230188">
    <property type="component" value="Unassembled WGS sequence"/>
</dbReference>
<dbReference type="PANTHER" id="PTHR12879">
    <property type="entry name" value="SPHINGOLIPID DELTA 4 DESATURASE/C-4 HYDROXYLASE PROTEIN DES2"/>
    <property type="match status" value="1"/>
</dbReference>
<sequence length="384" mass="42668">MFLLFLLIPAVVALGDSGAAAAWHAKRRRAITREVGRETIDALCVPRPGLTLGSLVAVDAAQMLIAANAGDWWAPVALTAGAWLSLAQFSLLHDVLHSGAKHRSKLLFALSMPAAFGVWLYLDRGHLNHHKFTGDSTIRELFESSEPDFEDGDLFFASHRQETRGGVSADPRTVSISRFAYRKLWGSDPSWNMLVYSTSQLAERAALAAHEKLVALAGYNVFFPNKPKKFHDAAASYARYAALVQAILWTQGGWQAIAYLWLAETAWQLPLFPASSLYFSNHASRATDGVAVGGGLDPAWPTHSVYDENNPFFDLLCCYANYHLEHHDFPNMPLWSLRDLRRLAGPAWYPASPPWPSIILDTFQNPITYPAWRRDDLPPLNKAD</sequence>
<dbReference type="AlphaFoldDB" id="A0AAD7XP06"/>
<dbReference type="GO" id="GO:0042284">
    <property type="term" value="F:sphingolipid delta-4 desaturase activity"/>
    <property type="evidence" value="ECO:0007669"/>
    <property type="project" value="TreeGrafter"/>
</dbReference>
<accession>A0AAD7XP06</accession>
<comment type="caution">
    <text evidence="3">The sequence shown here is derived from an EMBL/GenBank/DDBJ whole genome shotgun (WGS) entry which is preliminary data.</text>
</comment>
<dbReference type="Pfam" id="PF00487">
    <property type="entry name" value="FA_desaturase"/>
    <property type="match status" value="1"/>
</dbReference>
<dbReference type="GO" id="GO:0016020">
    <property type="term" value="C:membrane"/>
    <property type="evidence" value="ECO:0007669"/>
    <property type="project" value="GOC"/>
</dbReference>
<keyword evidence="1" id="KW-0732">Signal</keyword>
<feature type="domain" description="Fatty acid desaturase" evidence="2">
    <location>
        <begin position="72"/>
        <end position="355"/>
    </location>
</feature>
<keyword evidence="4" id="KW-1185">Reference proteome</keyword>
<proteinExistence type="predicted"/>
<reference evidence="3" key="1">
    <citation type="submission" date="2023-01" db="EMBL/GenBank/DDBJ databases">
        <title>Metagenome sequencing of chrysophaentin producing Chrysophaeum taylorii.</title>
        <authorList>
            <person name="Davison J."/>
            <person name="Bewley C."/>
        </authorList>
    </citation>
    <scope>NUCLEOTIDE SEQUENCE</scope>
    <source>
        <strain evidence="3">NIES-1699</strain>
    </source>
</reference>
<evidence type="ECO:0000313" key="4">
    <source>
        <dbReference type="Proteomes" id="UP001230188"/>
    </source>
</evidence>
<dbReference type="EMBL" id="JAQMWT010000096">
    <property type="protein sequence ID" value="KAJ8610687.1"/>
    <property type="molecule type" value="Genomic_DNA"/>
</dbReference>
<feature type="signal peptide" evidence="1">
    <location>
        <begin position="1"/>
        <end position="15"/>
    </location>
</feature>
<evidence type="ECO:0000313" key="3">
    <source>
        <dbReference type="EMBL" id="KAJ8610687.1"/>
    </source>
</evidence>
<feature type="chain" id="PRO_5042118499" description="Fatty acid desaturase domain-containing protein" evidence="1">
    <location>
        <begin position="16"/>
        <end position="384"/>
    </location>
</feature>
<dbReference type="InterPro" id="IPR005804">
    <property type="entry name" value="FA_desaturase_dom"/>
</dbReference>
<gene>
    <name evidence="3" type="ORF">CTAYLR_005673</name>
</gene>
<name>A0AAD7XP06_9STRA</name>
<protein>
    <recommendedName>
        <fullName evidence="2">Fatty acid desaturase domain-containing protein</fullName>
    </recommendedName>
</protein>
<dbReference type="CDD" id="cd01060">
    <property type="entry name" value="Membrane-FADS-like"/>
    <property type="match status" value="1"/>
</dbReference>